<accession>A0AAN8TEQ9</accession>
<feature type="compositionally biased region" description="Polar residues" evidence="3">
    <location>
        <begin position="1"/>
        <end position="10"/>
    </location>
</feature>
<dbReference type="EMBL" id="JBANQN010000006">
    <property type="protein sequence ID" value="KAK6786485.1"/>
    <property type="molecule type" value="Genomic_DNA"/>
</dbReference>
<keyword evidence="6" id="KW-1185">Reference proteome</keyword>
<dbReference type="InterPro" id="IPR051831">
    <property type="entry name" value="Bromodomain_contain_prot"/>
</dbReference>
<organism evidence="5 6">
    <name type="scientific">Solanum bulbocastanum</name>
    <name type="common">Wild potato</name>
    <dbReference type="NCBI Taxonomy" id="147425"/>
    <lineage>
        <taxon>Eukaryota</taxon>
        <taxon>Viridiplantae</taxon>
        <taxon>Streptophyta</taxon>
        <taxon>Embryophyta</taxon>
        <taxon>Tracheophyta</taxon>
        <taxon>Spermatophyta</taxon>
        <taxon>Magnoliopsida</taxon>
        <taxon>eudicotyledons</taxon>
        <taxon>Gunneridae</taxon>
        <taxon>Pentapetalae</taxon>
        <taxon>asterids</taxon>
        <taxon>lamiids</taxon>
        <taxon>Solanales</taxon>
        <taxon>Solanaceae</taxon>
        <taxon>Solanoideae</taxon>
        <taxon>Solaneae</taxon>
        <taxon>Solanum</taxon>
    </lineage>
</organism>
<dbReference type="SMART" id="SM00297">
    <property type="entry name" value="BROMO"/>
    <property type="match status" value="1"/>
</dbReference>
<dbReference type="PANTHER" id="PTHR22881:SF11">
    <property type="entry name" value="BROMODOMAIN-CONTAINING PROTEIN DDB_G0270170-LIKE ISOFORM X1"/>
    <property type="match status" value="1"/>
</dbReference>
<feature type="compositionally biased region" description="Polar residues" evidence="3">
    <location>
        <begin position="652"/>
        <end position="664"/>
    </location>
</feature>
<name>A0AAN8TEQ9_SOLBU</name>
<keyword evidence="1 2" id="KW-0103">Bromodomain</keyword>
<evidence type="ECO:0000313" key="6">
    <source>
        <dbReference type="Proteomes" id="UP001371456"/>
    </source>
</evidence>
<dbReference type="Pfam" id="PF00439">
    <property type="entry name" value="Bromodomain"/>
    <property type="match status" value="1"/>
</dbReference>
<feature type="region of interest" description="Disordered" evidence="3">
    <location>
        <begin position="1"/>
        <end position="151"/>
    </location>
</feature>
<comment type="caution">
    <text evidence="5">The sequence shown here is derived from an EMBL/GenBank/DDBJ whole genome shotgun (WGS) entry which is preliminary data.</text>
</comment>
<feature type="compositionally biased region" description="Polar residues" evidence="3">
    <location>
        <begin position="619"/>
        <end position="632"/>
    </location>
</feature>
<protein>
    <recommendedName>
        <fullName evidence="4">Bromo domain-containing protein</fullName>
    </recommendedName>
</protein>
<dbReference type="InterPro" id="IPR001487">
    <property type="entry name" value="Bromodomain"/>
</dbReference>
<feature type="compositionally biased region" description="Low complexity" evidence="3">
    <location>
        <begin position="89"/>
        <end position="98"/>
    </location>
</feature>
<feature type="compositionally biased region" description="Basic and acidic residues" evidence="3">
    <location>
        <begin position="115"/>
        <end position="135"/>
    </location>
</feature>
<evidence type="ECO:0000256" key="1">
    <source>
        <dbReference type="ARBA" id="ARBA00023117"/>
    </source>
</evidence>
<feature type="domain" description="Bromo" evidence="4">
    <location>
        <begin position="167"/>
        <end position="249"/>
    </location>
</feature>
<feature type="region of interest" description="Disordered" evidence="3">
    <location>
        <begin position="652"/>
        <end position="705"/>
    </location>
</feature>
<feature type="compositionally biased region" description="Low complexity" evidence="3">
    <location>
        <begin position="684"/>
        <end position="696"/>
    </location>
</feature>
<dbReference type="InterPro" id="IPR036427">
    <property type="entry name" value="Bromodomain-like_sf"/>
</dbReference>
<gene>
    <name evidence="5" type="ORF">RDI58_015010</name>
</gene>
<sequence>MGKVATTTAAPTEMKKKKKKGRPSLSDLHERDNKLSISTPSRRSNRRNPNPNSNSSPPDFIDDDDERKEKKVKLVVRLPESNQQHFEQDSSSANSLSDSDGDNHDASVNVKRRKIDSVDPRSDDVVADQEEKLSKATDTSNGSPLVSGPTTPLPDKKLLVFILDRLQKKDTYGVFSEPVDHDEIPDYHEIIQHPMDFGTVRKKLDGRLYSNLEELEVSNSRIYDALGKADVFLICSNAMQYNASDTVYFRQARSIQDLAKRDFDNLRHEGEDGELQPKVVRRGRPPSKNLKKSEESSPPPSKNLKMSVEGSPIDCIAPELSSGATLAGGEEKVGGSNSYNLRKGPMLYKFRSADISSTYRSRGETYSEWLVDWNEFPASILRADLKYGKKHFSVDENRRDTYQLFHQSASCRNTMLLLSSFANYYFAFPVGVHIEQHAYARSLARFAADLGPVVWKVASKKLETVLPAEVKFGPGWVGEGGGSTLMSTFSSQNKSSDCLAADHHSSRAVIPSLRGVGSAVICRPSDGNVEAGKTLNSQNDVAEASGDFSGAFPASNSQAKQKPSSNPRNGFSGMIGYDLSAQMEVKRLSMPKGEPNLQEAASRPGGQLLGTVPKRDVSASHQSPSNRVSSLENSLRESWSTLHSGNLEQTWRVSGDSQPASVSAGQYRVSLPNPPDLNVKVQTSGSPSSSLRVGSPQQPDLALQL</sequence>
<evidence type="ECO:0000259" key="4">
    <source>
        <dbReference type="PROSITE" id="PS50014"/>
    </source>
</evidence>
<feature type="region of interest" description="Disordered" evidence="3">
    <location>
        <begin position="593"/>
        <end position="632"/>
    </location>
</feature>
<proteinExistence type="predicted"/>
<feature type="compositionally biased region" description="Polar residues" evidence="3">
    <location>
        <begin position="554"/>
        <end position="569"/>
    </location>
</feature>
<dbReference type="Gene3D" id="1.20.920.10">
    <property type="entry name" value="Bromodomain-like"/>
    <property type="match status" value="1"/>
</dbReference>
<dbReference type="Proteomes" id="UP001371456">
    <property type="component" value="Unassembled WGS sequence"/>
</dbReference>
<feature type="compositionally biased region" description="Polar residues" evidence="3">
    <location>
        <begin position="136"/>
        <end position="150"/>
    </location>
</feature>
<feature type="compositionally biased region" description="Low complexity" evidence="3">
    <location>
        <begin position="47"/>
        <end position="58"/>
    </location>
</feature>
<dbReference type="PRINTS" id="PR00503">
    <property type="entry name" value="BROMODOMAIN"/>
</dbReference>
<evidence type="ECO:0000313" key="5">
    <source>
        <dbReference type="EMBL" id="KAK6786485.1"/>
    </source>
</evidence>
<dbReference type="PANTHER" id="PTHR22881">
    <property type="entry name" value="BROMODOMAIN CONTAINING PROTEIN"/>
    <property type="match status" value="1"/>
</dbReference>
<feature type="region of interest" description="Disordered" evidence="3">
    <location>
        <begin position="544"/>
        <end position="575"/>
    </location>
</feature>
<dbReference type="AlphaFoldDB" id="A0AAN8TEQ9"/>
<evidence type="ECO:0000256" key="3">
    <source>
        <dbReference type="SAM" id="MobiDB-lite"/>
    </source>
</evidence>
<feature type="region of interest" description="Disordered" evidence="3">
    <location>
        <begin position="267"/>
        <end position="308"/>
    </location>
</feature>
<evidence type="ECO:0000256" key="2">
    <source>
        <dbReference type="PROSITE-ProRule" id="PRU00035"/>
    </source>
</evidence>
<dbReference type="SUPFAM" id="SSF47370">
    <property type="entry name" value="Bromodomain"/>
    <property type="match status" value="1"/>
</dbReference>
<dbReference type="PROSITE" id="PS50014">
    <property type="entry name" value="BROMODOMAIN_2"/>
    <property type="match status" value="1"/>
</dbReference>
<reference evidence="5 6" key="1">
    <citation type="submission" date="2024-02" db="EMBL/GenBank/DDBJ databases">
        <title>de novo genome assembly of Solanum bulbocastanum strain 11H21.</title>
        <authorList>
            <person name="Hosaka A.J."/>
        </authorList>
    </citation>
    <scope>NUCLEOTIDE SEQUENCE [LARGE SCALE GENOMIC DNA]</scope>
    <source>
        <tissue evidence="5">Young leaves</tissue>
    </source>
</reference>